<evidence type="ECO:0000313" key="1">
    <source>
        <dbReference type="EMBL" id="KAK5932437.1"/>
    </source>
</evidence>
<reference evidence="1 2" key="1">
    <citation type="journal article" date="2023" name="Mol. Biol. Evol.">
        <title>Genomics of Secondarily Temperate Adaptation in the Only Non-Antarctic Icefish.</title>
        <authorList>
            <person name="Rivera-Colon A.G."/>
            <person name="Rayamajhi N."/>
            <person name="Minhas B.F."/>
            <person name="Madrigal G."/>
            <person name="Bilyk K.T."/>
            <person name="Yoon V."/>
            <person name="Hune M."/>
            <person name="Gregory S."/>
            <person name="Cheng C.H.C."/>
            <person name="Catchen J.M."/>
        </authorList>
    </citation>
    <scope>NUCLEOTIDE SEQUENCE [LARGE SCALE GENOMIC DNA]</scope>
    <source>
        <tissue evidence="1">White muscle</tissue>
    </source>
</reference>
<dbReference type="Proteomes" id="UP001331515">
    <property type="component" value="Unassembled WGS sequence"/>
</dbReference>
<keyword evidence="2" id="KW-1185">Reference proteome</keyword>
<evidence type="ECO:0000313" key="2">
    <source>
        <dbReference type="Proteomes" id="UP001331515"/>
    </source>
</evidence>
<organism evidence="1 2">
    <name type="scientific">Champsocephalus gunnari</name>
    <name type="common">Mackerel icefish</name>
    <dbReference type="NCBI Taxonomy" id="52237"/>
    <lineage>
        <taxon>Eukaryota</taxon>
        <taxon>Metazoa</taxon>
        <taxon>Chordata</taxon>
        <taxon>Craniata</taxon>
        <taxon>Vertebrata</taxon>
        <taxon>Euteleostomi</taxon>
        <taxon>Actinopterygii</taxon>
        <taxon>Neopterygii</taxon>
        <taxon>Teleostei</taxon>
        <taxon>Neoteleostei</taxon>
        <taxon>Acanthomorphata</taxon>
        <taxon>Eupercaria</taxon>
        <taxon>Perciformes</taxon>
        <taxon>Notothenioidei</taxon>
        <taxon>Channichthyidae</taxon>
        <taxon>Champsocephalus</taxon>
    </lineage>
</organism>
<protein>
    <submittedName>
        <fullName evidence="1">Uncharacterized protein</fullName>
    </submittedName>
</protein>
<dbReference type="EMBL" id="JAURVH010001515">
    <property type="protein sequence ID" value="KAK5932437.1"/>
    <property type="molecule type" value="Genomic_DNA"/>
</dbReference>
<proteinExistence type="predicted"/>
<accession>A0AAN8HYF3</accession>
<comment type="caution">
    <text evidence="1">The sequence shown here is derived from an EMBL/GenBank/DDBJ whole genome shotgun (WGS) entry which is preliminary data.</text>
</comment>
<dbReference type="AlphaFoldDB" id="A0AAN8HYF3"/>
<gene>
    <name evidence="1" type="ORF">CgunFtcFv8_004139</name>
</gene>
<sequence length="67" mass="7622">MDGETDRTGVSQQVCQVLRIGEKQELCGMETKCRKRGKDIKAFDSEEQDLIYIDADSALEEQNKRAI</sequence>
<name>A0AAN8HYF3_CHAGU</name>